<accession>X0S6A7</accession>
<evidence type="ECO:0000313" key="3">
    <source>
        <dbReference type="EMBL" id="GAF76529.1"/>
    </source>
</evidence>
<dbReference type="InterPro" id="IPR012349">
    <property type="entry name" value="Split_barrel_FMN-bd"/>
</dbReference>
<keyword evidence="1" id="KW-0560">Oxidoreductase</keyword>
<dbReference type="GO" id="GO:0016627">
    <property type="term" value="F:oxidoreductase activity, acting on the CH-CH group of donors"/>
    <property type="evidence" value="ECO:0007669"/>
    <property type="project" value="TreeGrafter"/>
</dbReference>
<dbReference type="Gene3D" id="2.30.110.10">
    <property type="entry name" value="Electron Transport, Fmn-binding Protein, Chain A"/>
    <property type="match status" value="1"/>
</dbReference>
<comment type="caution">
    <text evidence="3">The sequence shown here is derived from an EMBL/GenBank/DDBJ whole genome shotgun (WGS) entry which is preliminary data.</text>
</comment>
<dbReference type="PANTHER" id="PTHR35176:SF6">
    <property type="entry name" value="HEME OXYGENASE HI_0854-RELATED"/>
    <property type="match status" value="1"/>
</dbReference>
<evidence type="ECO:0000259" key="2">
    <source>
        <dbReference type="Pfam" id="PF01243"/>
    </source>
</evidence>
<organism evidence="3">
    <name type="scientific">marine sediment metagenome</name>
    <dbReference type="NCBI Taxonomy" id="412755"/>
    <lineage>
        <taxon>unclassified sequences</taxon>
        <taxon>metagenomes</taxon>
        <taxon>ecological metagenomes</taxon>
    </lineage>
</organism>
<feature type="domain" description="Pyridoxamine 5'-phosphate oxidase N-terminal" evidence="2">
    <location>
        <begin position="11"/>
        <end position="134"/>
    </location>
</feature>
<reference evidence="3" key="1">
    <citation type="journal article" date="2014" name="Front. Microbiol.">
        <title>High frequency of phylogenetically diverse reductive dehalogenase-homologous genes in deep subseafloor sedimentary metagenomes.</title>
        <authorList>
            <person name="Kawai M."/>
            <person name="Futagami T."/>
            <person name="Toyoda A."/>
            <person name="Takaki Y."/>
            <person name="Nishi S."/>
            <person name="Hori S."/>
            <person name="Arai W."/>
            <person name="Tsubouchi T."/>
            <person name="Morono Y."/>
            <person name="Uchiyama I."/>
            <person name="Ito T."/>
            <person name="Fujiyama A."/>
            <person name="Inagaki F."/>
            <person name="Takami H."/>
        </authorList>
    </citation>
    <scope>NUCLEOTIDE SEQUENCE</scope>
    <source>
        <strain evidence="3">Expedition CK06-06</strain>
    </source>
</reference>
<gene>
    <name evidence="3" type="ORF">S01H1_00974</name>
</gene>
<dbReference type="Pfam" id="PF01243">
    <property type="entry name" value="PNPOx_N"/>
    <property type="match status" value="1"/>
</dbReference>
<evidence type="ECO:0000256" key="1">
    <source>
        <dbReference type="ARBA" id="ARBA00023002"/>
    </source>
</evidence>
<dbReference type="AlphaFoldDB" id="X0S6A7"/>
<proteinExistence type="predicted"/>
<sequence>MSGSKEDAVREVMAHFQRQNIIQMATVEGDQPRVRPVTLIHLDDELYVITGARGGAETGKVRQIKENPKVEFYMAIQGEGGQGFVRGETVASIVDDPEFKERLYGEIDWASNYFDGPEDPSYVLLFMEPKAFHYRKPGEYDIVQVEVS</sequence>
<dbReference type="SUPFAM" id="SSF50475">
    <property type="entry name" value="FMN-binding split barrel"/>
    <property type="match status" value="1"/>
</dbReference>
<dbReference type="GO" id="GO:0070967">
    <property type="term" value="F:coenzyme F420 binding"/>
    <property type="evidence" value="ECO:0007669"/>
    <property type="project" value="TreeGrafter"/>
</dbReference>
<dbReference type="PANTHER" id="PTHR35176">
    <property type="entry name" value="HEME OXYGENASE HI_0854-RELATED"/>
    <property type="match status" value="1"/>
</dbReference>
<dbReference type="EMBL" id="BARS01000385">
    <property type="protein sequence ID" value="GAF76529.1"/>
    <property type="molecule type" value="Genomic_DNA"/>
</dbReference>
<dbReference type="GO" id="GO:0005829">
    <property type="term" value="C:cytosol"/>
    <property type="evidence" value="ECO:0007669"/>
    <property type="project" value="TreeGrafter"/>
</dbReference>
<dbReference type="InterPro" id="IPR052019">
    <property type="entry name" value="F420H2_bilvrd_red/Heme_oxyg"/>
</dbReference>
<dbReference type="InterPro" id="IPR011576">
    <property type="entry name" value="Pyridox_Oxase_N"/>
</dbReference>
<protein>
    <recommendedName>
        <fullName evidence="2">Pyridoxamine 5'-phosphate oxidase N-terminal domain-containing protein</fullName>
    </recommendedName>
</protein>
<name>X0S6A7_9ZZZZ</name>